<comment type="subunit">
    <text evidence="1">Interacts transiently with the RNA polymerase catalytic core formed by RpoA, RpoB, RpoC and RpoZ (2 alpha, 1 beta, 1 beta' and 1 omega subunit) to form the RNA polymerase holoenzyme that can initiate transcription.</text>
</comment>
<evidence type="ECO:0000256" key="1">
    <source>
        <dbReference type="ARBA" id="ARBA00011344"/>
    </source>
</evidence>
<dbReference type="SUPFAM" id="SSF88946">
    <property type="entry name" value="Sigma2 domain of RNA polymerase sigma factors"/>
    <property type="match status" value="1"/>
</dbReference>
<gene>
    <name evidence="4" type="ORF">GCM10017621_10580</name>
</gene>
<dbReference type="PANTHER" id="PTHR30173:SF36">
    <property type="entry name" value="ECF RNA POLYMERASE SIGMA FACTOR SIGJ"/>
    <property type="match status" value="1"/>
</dbReference>
<dbReference type="InterPro" id="IPR052704">
    <property type="entry name" value="ECF_Sigma-70_Domain"/>
</dbReference>
<keyword evidence="5" id="KW-1185">Reference proteome</keyword>
<dbReference type="SUPFAM" id="SSF54427">
    <property type="entry name" value="NTF2-like"/>
    <property type="match status" value="1"/>
</dbReference>
<evidence type="ECO:0000259" key="2">
    <source>
        <dbReference type="Pfam" id="PF04542"/>
    </source>
</evidence>
<dbReference type="Proteomes" id="UP001143486">
    <property type="component" value="Unassembled WGS sequence"/>
</dbReference>
<feature type="domain" description="RNA polymerase sigma-70 region 2" evidence="2">
    <location>
        <begin position="11"/>
        <end position="74"/>
    </location>
</feature>
<name>A0A9W6MMI4_9PROT</name>
<dbReference type="InterPro" id="IPR013324">
    <property type="entry name" value="RNA_pol_sigma_r3/r4-like"/>
</dbReference>
<dbReference type="GO" id="GO:0006352">
    <property type="term" value="P:DNA-templated transcription initiation"/>
    <property type="evidence" value="ECO:0007669"/>
    <property type="project" value="InterPro"/>
</dbReference>
<dbReference type="InterPro" id="IPR013325">
    <property type="entry name" value="RNA_pol_sigma_r2"/>
</dbReference>
<dbReference type="InterPro" id="IPR036388">
    <property type="entry name" value="WH-like_DNA-bd_sf"/>
</dbReference>
<evidence type="ECO:0000259" key="3">
    <source>
        <dbReference type="Pfam" id="PF08281"/>
    </source>
</evidence>
<dbReference type="InterPro" id="IPR032710">
    <property type="entry name" value="NTF2-like_dom_sf"/>
</dbReference>
<evidence type="ECO:0000313" key="4">
    <source>
        <dbReference type="EMBL" id="GLK51550.1"/>
    </source>
</evidence>
<proteinExistence type="predicted"/>
<reference evidence="4" key="2">
    <citation type="submission" date="2023-01" db="EMBL/GenBank/DDBJ databases">
        <authorList>
            <person name="Sun Q."/>
            <person name="Evtushenko L."/>
        </authorList>
    </citation>
    <scope>NUCLEOTIDE SEQUENCE</scope>
    <source>
        <strain evidence="4">VKM B-1513</strain>
    </source>
</reference>
<sequence length="291" mass="31791">MTALQTDLSAFQAERPRLISIAYRMLGERAAAEDVVQDVWLRWDRADTGEVANPQAWLTAATTRLAIDALRKARVRREAYTGPWLPEPWLHDPADDLLARIETAQQAELALLWAMEALTPRERAAFILHEAFDTGYEALAGVLDTTEAACRQLVSRARRKTRGGPARPGSAPEAIMELLAGIMTAYARGDIRQIAALLSEEVVAISDGGGKARAALRPLMGAAETAQVMHALATRKPPDRVPDLVWMNGRPAIGILDGGASDFLMTVTPAVDNPSRIGWIYVMRNPLKLPL</sequence>
<dbReference type="InterPro" id="IPR013249">
    <property type="entry name" value="RNA_pol_sigma70_r4_t2"/>
</dbReference>
<feature type="domain" description="RNA polymerase sigma factor 70 region 4 type 2" evidence="3">
    <location>
        <begin position="111"/>
        <end position="160"/>
    </location>
</feature>
<evidence type="ECO:0000313" key="5">
    <source>
        <dbReference type="Proteomes" id="UP001143486"/>
    </source>
</evidence>
<dbReference type="GO" id="GO:0003677">
    <property type="term" value="F:DNA binding"/>
    <property type="evidence" value="ECO:0007669"/>
    <property type="project" value="InterPro"/>
</dbReference>
<dbReference type="RefSeq" id="WP_271185930.1">
    <property type="nucleotide sequence ID" value="NZ_BSFE01000002.1"/>
</dbReference>
<accession>A0A9W6MMI4</accession>
<protein>
    <submittedName>
        <fullName evidence="4">Sigma factor</fullName>
    </submittedName>
</protein>
<dbReference type="AlphaFoldDB" id="A0A9W6MMI4"/>
<dbReference type="PANTHER" id="PTHR30173">
    <property type="entry name" value="SIGMA 19 FACTOR"/>
    <property type="match status" value="1"/>
</dbReference>
<dbReference type="Pfam" id="PF08281">
    <property type="entry name" value="Sigma70_r4_2"/>
    <property type="match status" value="1"/>
</dbReference>
<dbReference type="NCBIfam" id="TIGR02937">
    <property type="entry name" value="sigma70-ECF"/>
    <property type="match status" value="1"/>
</dbReference>
<reference evidence="4" key="1">
    <citation type="journal article" date="2014" name="Int. J. Syst. Evol. Microbiol.">
        <title>Complete genome sequence of Corynebacterium casei LMG S-19264T (=DSM 44701T), isolated from a smear-ripened cheese.</title>
        <authorList>
            <consortium name="US DOE Joint Genome Institute (JGI-PGF)"/>
            <person name="Walter F."/>
            <person name="Albersmeier A."/>
            <person name="Kalinowski J."/>
            <person name="Ruckert C."/>
        </authorList>
    </citation>
    <scope>NUCLEOTIDE SEQUENCE</scope>
    <source>
        <strain evidence="4">VKM B-1513</strain>
    </source>
</reference>
<dbReference type="NCBIfam" id="NF007214">
    <property type="entry name" value="PRK09636.1"/>
    <property type="match status" value="1"/>
</dbReference>
<dbReference type="EMBL" id="BSFE01000002">
    <property type="protein sequence ID" value="GLK51550.1"/>
    <property type="molecule type" value="Genomic_DNA"/>
</dbReference>
<dbReference type="Gene3D" id="1.10.1740.10">
    <property type="match status" value="1"/>
</dbReference>
<dbReference type="Pfam" id="PF04542">
    <property type="entry name" value="Sigma70_r2"/>
    <property type="match status" value="1"/>
</dbReference>
<dbReference type="GO" id="GO:0016987">
    <property type="term" value="F:sigma factor activity"/>
    <property type="evidence" value="ECO:0007669"/>
    <property type="project" value="InterPro"/>
</dbReference>
<dbReference type="InterPro" id="IPR007627">
    <property type="entry name" value="RNA_pol_sigma70_r2"/>
</dbReference>
<dbReference type="SUPFAM" id="SSF88659">
    <property type="entry name" value="Sigma3 and sigma4 domains of RNA polymerase sigma factors"/>
    <property type="match status" value="1"/>
</dbReference>
<organism evidence="4 5">
    <name type="scientific">Maricaulis virginensis</name>
    <dbReference type="NCBI Taxonomy" id="144022"/>
    <lineage>
        <taxon>Bacteria</taxon>
        <taxon>Pseudomonadati</taxon>
        <taxon>Pseudomonadota</taxon>
        <taxon>Alphaproteobacteria</taxon>
        <taxon>Maricaulales</taxon>
        <taxon>Maricaulaceae</taxon>
        <taxon>Maricaulis</taxon>
    </lineage>
</organism>
<dbReference type="InterPro" id="IPR014284">
    <property type="entry name" value="RNA_pol_sigma-70_dom"/>
</dbReference>
<comment type="caution">
    <text evidence="4">The sequence shown here is derived from an EMBL/GenBank/DDBJ whole genome shotgun (WGS) entry which is preliminary data.</text>
</comment>
<dbReference type="Gene3D" id="1.10.10.10">
    <property type="entry name" value="Winged helix-like DNA-binding domain superfamily/Winged helix DNA-binding domain"/>
    <property type="match status" value="1"/>
</dbReference>